<proteinExistence type="predicted"/>
<reference evidence="2" key="1">
    <citation type="journal article" date="2023" name="G3 (Bethesda)">
        <title>Genome assembly and association tests identify interacting loci associated with vigor, precocity, and sex in interspecific pistachio rootstocks.</title>
        <authorList>
            <person name="Palmer W."/>
            <person name="Jacygrad E."/>
            <person name="Sagayaradj S."/>
            <person name="Cavanaugh K."/>
            <person name="Han R."/>
            <person name="Bertier L."/>
            <person name="Beede B."/>
            <person name="Kafkas S."/>
            <person name="Golino D."/>
            <person name="Preece J."/>
            <person name="Michelmore R."/>
        </authorList>
    </citation>
    <scope>NUCLEOTIDE SEQUENCE [LARGE SCALE GENOMIC DNA]</scope>
</reference>
<organism evidence="1 2">
    <name type="scientific">Pistacia atlantica</name>
    <dbReference type="NCBI Taxonomy" id="434234"/>
    <lineage>
        <taxon>Eukaryota</taxon>
        <taxon>Viridiplantae</taxon>
        <taxon>Streptophyta</taxon>
        <taxon>Embryophyta</taxon>
        <taxon>Tracheophyta</taxon>
        <taxon>Spermatophyta</taxon>
        <taxon>Magnoliopsida</taxon>
        <taxon>eudicotyledons</taxon>
        <taxon>Gunneridae</taxon>
        <taxon>Pentapetalae</taxon>
        <taxon>rosids</taxon>
        <taxon>malvids</taxon>
        <taxon>Sapindales</taxon>
        <taxon>Anacardiaceae</taxon>
        <taxon>Pistacia</taxon>
    </lineage>
</organism>
<dbReference type="Proteomes" id="UP001164250">
    <property type="component" value="Chromosome 10"/>
</dbReference>
<name>A0ACC1AL09_9ROSI</name>
<dbReference type="EMBL" id="CM047906">
    <property type="protein sequence ID" value="KAJ0087394.1"/>
    <property type="molecule type" value="Genomic_DNA"/>
</dbReference>
<gene>
    <name evidence="1" type="ORF">Patl1_08348</name>
</gene>
<protein>
    <submittedName>
        <fullName evidence="1">Uncharacterized protein</fullName>
    </submittedName>
</protein>
<evidence type="ECO:0000313" key="2">
    <source>
        <dbReference type="Proteomes" id="UP001164250"/>
    </source>
</evidence>
<sequence>MKALEQYPHIKSINFDLSHVKADAPSYPGVVYVGGDMFLSVPKGGDAISMKWILHDWSDEHCLKILKNCWEALPNSGKVIIVDFILLETPDNSLSSKYLRSRSHYVGCSRRRKREDAEGV</sequence>
<accession>A0ACC1AL09</accession>
<keyword evidence="2" id="KW-1185">Reference proteome</keyword>
<comment type="caution">
    <text evidence="1">The sequence shown here is derived from an EMBL/GenBank/DDBJ whole genome shotgun (WGS) entry which is preliminary data.</text>
</comment>
<evidence type="ECO:0000313" key="1">
    <source>
        <dbReference type="EMBL" id="KAJ0087394.1"/>
    </source>
</evidence>